<evidence type="ECO:0000313" key="11">
    <source>
        <dbReference type="Proteomes" id="UP000054485"/>
    </source>
</evidence>
<accession>A0A0D0ABR3</accession>
<dbReference type="Pfam" id="PF00069">
    <property type="entry name" value="Pkinase"/>
    <property type="match status" value="1"/>
</dbReference>
<keyword evidence="5" id="KW-0418">Kinase</keyword>
<dbReference type="PANTHER" id="PTHR24356:SF1">
    <property type="entry name" value="SERINE_THREONINE-PROTEIN KINASE GREATWALL"/>
    <property type="match status" value="1"/>
</dbReference>
<dbReference type="InterPro" id="IPR011009">
    <property type="entry name" value="Kinase-like_dom_sf"/>
</dbReference>
<keyword evidence="4" id="KW-0547">Nucleotide-binding</keyword>
<keyword evidence="2" id="KW-0723">Serine/threonine-protein kinase</keyword>
<evidence type="ECO:0000256" key="3">
    <source>
        <dbReference type="ARBA" id="ARBA00022679"/>
    </source>
</evidence>
<evidence type="ECO:0000259" key="9">
    <source>
        <dbReference type="PROSITE" id="PS50011"/>
    </source>
</evidence>
<comment type="catalytic activity">
    <reaction evidence="8">
        <text>L-seryl-[protein] + ATP = O-phospho-L-seryl-[protein] + ADP + H(+)</text>
        <dbReference type="Rhea" id="RHEA:17989"/>
        <dbReference type="Rhea" id="RHEA-COMP:9863"/>
        <dbReference type="Rhea" id="RHEA-COMP:11604"/>
        <dbReference type="ChEBI" id="CHEBI:15378"/>
        <dbReference type="ChEBI" id="CHEBI:29999"/>
        <dbReference type="ChEBI" id="CHEBI:30616"/>
        <dbReference type="ChEBI" id="CHEBI:83421"/>
        <dbReference type="ChEBI" id="CHEBI:456216"/>
        <dbReference type="EC" id="2.7.11.1"/>
    </reaction>
</comment>
<evidence type="ECO:0000256" key="4">
    <source>
        <dbReference type="ARBA" id="ARBA00022741"/>
    </source>
</evidence>
<feature type="domain" description="Protein kinase" evidence="9">
    <location>
        <begin position="18"/>
        <end position="288"/>
    </location>
</feature>
<dbReference type="InterPro" id="IPR008271">
    <property type="entry name" value="Ser/Thr_kinase_AS"/>
</dbReference>
<evidence type="ECO:0000256" key="1">
    <source>
        <dbReference type="ARBA" id="ARBA00012513"/>
    </source>
</evidence>
<dbReference type="GO" id="GO:0004674">
    <property type="term" value="F:protein serine/threonine kinase activity"/>
    <property type="evidence" value="ECO:0007669"/>
    <property type="project" value="UniProtKB-KW"/>
</dbReference>
<evidence type="ECO:0000256" key="7">
    <source>
        <dbReference type="ARBA" id="ARBA00047899"/>
    </source>
</evidence>
<evidence type="ECO:0000256" key="2">
    <source>
        <dbReference type="ARBA" id="ARBA00022527"/>
    </source>
</evidence>
<dbReference type="AlphaFoldDB" id="A0A0D0ABR3"/>
<reference evidence="11" key="2">
    <citation type="submission" date="2015-01" db="EMBL/GenBank/DDBJ databases">
        <title>Evolutionary Origins and Diversification of the Mycorrhizal Mutualists.</title>
        <authorList>
            <consortium name="DOE Joint Genome Institute"/>
            <consortium name="Mycorrhizal Genomics Consortium"/>
            <person name="Kohler A."/>
            <person name="Kuo A."/>
            <person name="Nagy L.G."/>
            <person name="Floudas D."/>
            <person name="Copeland A."/>
            <person name="Barry K.W."/>
            <person name="Cichocki N."/>
            <person name="Veneault-Fourrey C."/>
            <person name="LaButti K."/>
            <person name="Lindquist E.A."/>
            <person name="Lipzen A."/>
            <person name="Lundell T."/>
            <person name="Morin E."/>
            <person name="Murat C."/>
            <person name="Riley R."/>
            <person name="Ohm R."/>
            <person name="Sun H."/>
            <person name="Tunlid A."/>
            <person name="Henrissat B."/>
            <person name="Grigoriev I.V."/>
            <person name="Hibbett D.S."/>
            <person name="Martin F."/>
        </authorList>
    </citation>
    <scope>NUCLEOTIDE SEQUENCE [LARGE SCALE GENOMIC DNA]</scope>
    <source>
        <strain evidence="11">UH-Slu-Lm8-n1</strain>
    </source>
</reference>
<dbReference type="PROSITE" id="PS50011">
    <property type="entry name" value="PROTEIN_KINASE_DOM"/>
    <property type="match status" value="1"/>
</dbReference>
<gene>
    <name evidence="10" type="ORF">CY34DRAFT_102890</name>
</gene>
<dbReference type="EC" id="2.7.11.1" evidence="1"/>
<dbReference type="InParanoid" id="A0A0D0ABR3"/>
<comment type="catalytic activity">
    <reaction evidence="7">
        <text>L-threonyl-[protein] + ATP = O-phospho-L-threonyl-[protein] + ADP + H(+)</text>
        <dbReference type="Rhea" id="RHEA:46608"/>
        <dbReference type="Rhea" id="RHEA-COMP:11060"/>
        <dbReference type="Rhea" id="RHEA-COMP:11605"/>
        <dbReference type="ChEBI" id="CHEBI:15378"/>
        <dbReference type="ChEBI" id="CHEBI:30013"/>
        <dbReference type="ChEBI" id="CHEBI:30616"/>
        <dbReference type="ChEBI" id="CHEBI:61977"/>
        <dbReference type="ChEBI" id="CHEBI:456216"/>
        <dbReference type="EC" id="2.7.11.1"/>
    </reaction>
</comment>
<sequence>MSTHTNEAPQASFAHGPFRVLRTLGVGGYAKAVAAQDIPSNRMMCIKVSQKHNLKHTALAISKELGVYQRLASAIPCPAAKFLMGLEFSFETKDEICFAMDLMASDLDHLMIYRSSYCYEHASRWTMQIALGINALHDLGIIHRDIKAENILIDIRENARIGDFGLSHLDADARPLNRQGAYATSVMGTLHCMAPDILLNISIPSYMKYGPPVDWWSLGCVVFRLPLFETQQHILSYVNWCTSNGRTHRQYPSFQNLKDNFGDLISGLLDPSPTSRYGFNEVSGHPTFLYPCGTSAFVDAYSCGK</sequence>
<evidence type="ECO:0000313" key="10">
    <source>
        <dbReference type="EMBL" id="KIK31697.1"/>
    </source>
</evidence>
<dbReference type="SMART" id="SM00220">
    <property type="entry name" value="S_TKc"/>
    <property type="match status" value="1"/>
</dbReference>
<dbReference type="SUPFAM" id="SSF56112">
    <property type="entry name" value="Protein kinase-like (PK-like)"/>
    <property type="match status" value="1"/>
</dbReference>
<reference evidence="10 11" key="1">
    <citation type="submission" date="2014-04" db="EMBL/GenBank/DDBJ databases">
        <authorList>
            <consortium name="DOE Joint Genome Institute"/>
            <person name="Kuo A."/>
            <person name="Ruytinx J."/>
            <person name="Rineau F."/>
            <person name="Colpaert J."/>
            <person name="Kohler A."/>
            <person name="Nagy L.G."/>
            <person name="Floudas D."/>
            <person name="Copeland A."/>
            <person name="Barry K.W."/>
            <person name="Cichocki N."/>
            <person name="Veneault-Fourrey C."/>
            <person name="LaButti K."/>
            <person name="Lindquist E.A."/>
            <person name="Lipzen A."/>
            <person name="Lundell T."/>
            <person name="Morin E."/>
            <person name="Murat C."/>
            <person name="Sun H."/>
            <person name="Tunlid A."/>
            <person name="Henrissat B."/>
            <person name="Grigoriev I.V."/>
            <person name="Hibbett D.S."/>
            <person name="Martin F."/>
            <person name="Nordberg H.P."/>
            <person name="Cantor M.N."/>
            <person name="Hua S.X."/>
        </authorList>
    </citation>
    <scope>NUCLEOTIDE SEQUENCE [LARGE SCALE GENOMIC DNA]</scope>
    <source>
        <strain evidence="10 11">UH-Slu-Lm8-n1</strain>
    </source>
</reference>
<dbReference type="OrthoDB" id="10252171at2759"/>
<keyword evidence="6" id="KW-0067">ATP-binding</keyword>
<dbReference type="Proteomes" id="UP000054485">
    <property type="component" value="Unassembled WGS sequence"/>
</dbReference>
<evidence type="ECO:0000256" key="5">
    <source>
        <dbReference type="ARBA" id="ARBA00022777"/>
    </source>
</evidence>
<dbReference type="InterPro" id="IPR000719">
    <property type="entry name" value="Prot_kinase_dom"/>
</dbReference>
<dbReference type="GO" id="GO:0005524">
    <property type="term" value="F:ATP binding"/>
    <property type="evidence" value="ECO:0007669"/>
    <property type="project" value="UniProtKB-KW"/>
</dbReference>
<dbReference type="PANTHER" id="PTHR24356">
    <property type="entry name" value="SERINE/THREONINE-PROTEIN KINASE"/>
    <property type="match status" value="1"/>
</dbReference>
<dbReference type="PROSITE" id="PS00108">
    <property type="entry name" value="PROTEIN_KINASE_ST"/>
    <property type="match status" value="1"/>
</dbReference>
<dbReference type="InterPro" id="IPR050236">
    <property type="entry name" value="Ser_Thr_kinase_AGC"/>
</dbReference>
<name>A0A0D0ABR3_9AGAM</name>
<evidence type="ECO:0000256" key="8">
    <source>
        <dbReference type="ARBA" id="ARBA00048679"/>
    </source>
</evidence>
<dbReference type="STRING" id="930992.A0A0D0ABR3"/>
<keyword evidence="11" id="KW-1185">Reference proteome</keyword>
<dbReference type="Gene3D" id="1.10.510.10">
    <property type="entry name" value="Transferase(Phosphotransferase) domain 1"/>
    <property type="match status" value="1"/>
</dbReference>
<dbReference type="GO" id="GO:0035556">
    <property type="term" value="P:intracellular signal transduction"/>
    <property type="evidence" value="ECO:0007669"/>
    <property type="project" value="TreeGrafter"/>
</dbReference>
<evidence type="ECO:0000256" key="6">
    <source>
        <dbReference type="ARBA" id="ARBA00022840"/>
    </source>
</evidence>
<organism evidence="10 11">
    <name type="scientific">Suillus luteus UH-Slu-Lm8-n1</name>
    <dbReference type="NCBI Taxonomy" id="930992"/>
    <lineage>
        <taxon>Eukaryota</taxon>
        <taxon>Fungi</taxon>
        <taxon>Dikarya</taxon>
        <taxon>Basidiomycota</taxon>
        <taxon>Agaricomycotina</taxon>
        <taxon>Agaricomycetes</taxon>
        <taxon>Agaricomycetidae</taxon>
        <taxon>Boletales</taxon>
        <taxon>Suillineae</taxon>
        <taxon>Suillaceae</taxon>
        <taxon>Suillus</taxon>
    </lineage>
</organism>
<keyword evidence="3" id="KW-0808">Transferase</keyword>
<proteinExistence type="predicted"/>
<dbReference type="EMBL" id="KN836732">
    <property type="protein sequence ID" value="KIK31697.1"/>
    <property type="molecule type" value="Genomic_DNA"/>
</dbReference>
<dbReference type="HOGENOM" id="CLU_000288_63_12_1"/>
<protein>
    <recommendedName>
        <fullName evidence="1">non-specific serine/threonine protein kinase</fullName>
        <ecNumber evidence="1">2.7.11.1</ecNumber>
    </recommendedName>
</protein>